<comment type="caution">
    <text evidence="14">The sequence shown here is derived from an EMBL/GenBank/DDBJ whole genome shotgun (WGS) entry which is preliminary data.</text>
</comment>
<evidence type="ECO:0000256" key="8">
    <source>
        <dbReference type="ARBA" id="ARBA00023002"/>
    </source>
</evidence>
<evidence type="ECO:0000256" key="11">
    <source>
        <dbReference type="SAM" id="Phobius"/>
    </source>
</evidence>
<evidence type="ECO:0000313" key="17">
    <source>
        <dbReference type="Proteomes" id="UP000310421"/>
    </source>
</evidence>
<evidence type="ECO:0000313" key="14">
    <source>
        <dbReference type="EMBL" id="THW86744.1"/>
    </source>
</evidence>
<dbReference type="SUPFAM" id="SSF81406">
    <property type="entry name" value="Mitochondrial cytochrome c oxidase subunit IV"/>
    <property type="match status" value="2"/>
</dbReference>
<evidence type="ECO:0000256" key="5">
    <source>
        <dbReference type="ARBA" id="ARBA00022792"/>
    </source>
</evidence>
<dbReference type="AlphaFoldDB" id="A0A4S9B2J3"/>
<organism evidence="14 15">
    <name type="scientific">Aureobasidium pullulans</name>
    <name type="common">Black yeast</name>
    <name type="synonym">Pullularia pullulans</name>
    <dbReference type="NCBI Taxonomy" id="5580"/>
    <lineage>
        <taxon>Eukaryota</taxon>
        <taxon>Fungi</taxon>
        <taxon>Dikarya</taxon>
        <taxon>Ascomycota</taxon>
        <taxon>Pezizomycotina</taxon>
        <taxon>Dothideomycetes</taxon>
        <taxon>Dothideomycetidae</taxon>
        <taxon>Dothideales</taxon>
        <taxon>Saccotheciaceae</taxon>
        <taxon>Aureobasidium</taxon>
    </lineage>
</organism>
<dbReference type="GO" id="GO:0045277">
    <property type="term" value="C:respiratory chain complex IV"/>
    <property type="evidence" value="ECO:0007669"/>
    <property type="project" value="InterPro"/>
</dbReference>
<protein>
    <recommendedName>
        <fullName evidence="18">Cytochrome c oxidase polypeptide 5, mitochondrial</fullName>
    </recommendedName>
</protein>
<comment type="similarity">
    <text evidence="3">Belongs to the cytochrome c oxidase IV family.</text>
</comment>
<evidence type="ECO:0000256" key="3">
    <source>
        <dbReference type="ARBA" id="ARBA00008135"/>
    </source>
</evidence>
<keyword evidence="8" id="KW-0560">Oxidoreductase</keyword>
<keyword evidence="4 11" id="KW-0812">Transmembrane</keyword>
<dbReference type="EMBL" id="QZAF01000020">
    <property type="protein sequence ID" value="THV76415.1"/>
    <property type="molecule type" value="Genomic_DNA"/>
</dbReference>
<feature type="transmembrane region" description="Helical" evidence="11">
    <location>
        <begin position="150"/>
        <end position="172"/>
    </location>
</feature>
<dbReference type="InterPro" id="IPR004203">
    <property type="entry name" value="Cyt_c_oxidase_su4_fam"/>
</dbReference>
<evidence type="ECO:0000256" key="6">
    <source>
        <dbReference type="ARBA" id="ARBA00022946"/>
    </source>
</evidence>
<evidence type="ECO:0000313" key="13">
    <source>
        <dbReference type="EMBL" id="THW67101.1"/>
    </source>
</evidence>
<dbReference type="Gene3D" id="1.10.442.10">
    <property type="entry name" value="Cytochrome c oxidase subunit IV"/>
    <property type="match status" value="1"/>
</dbReference>
<evidence type="ECO:0000256" key="10">
    <source>
        <dbReference type="ARBA" id="ARBA00023136"/>
    </source>
</evidence>
<dbReference type="CDD" id="cd00922">
    <property type="entry name" value="Cyt_c_Oxidase_IV"/>
    <property type="match status" value="1"/>
</dbReference>
<evidence type="ECO:0008006" key="18">
    <source>
        <dbReference type="Google" id="ProtNLM"/>
    </source>
</evidence>
<evidence type="ECO:0000256" key="9">
    <source>
        <dbReference type="ARBA" id="ARBA00023128"/>
    </source>
</evidence>
<evidence type="ECO:0000313" key="15">
    <source>
        <dbReference type="Proteomes" id="UP000304928"/>
    </source>
</evidence>
<sequence length="220" mass="24486">MAKTILPSRLSPTKTIDKMRTSMLRTTGTAAAALRSSVRATQTRRAHAISNPTLANIEKRWEAMPPQEQADLWMALRDRMKVDWTEMTLQEKKAVMSDESFKLVMPVSDRDVFNWVSKTSSDTSFRAAYWIAFGPHGPRAQTPPGEGKQVFWYTMGGLGVTAVLFFGIRAGARGSPPTMTKEYQEASDAYLKENNVEPITGISAEDYKGGFMVQSKPAQK</sequence>
<dbReference type="Proteomes" id="UP000310421">
    <property type="component" value="Unassembled WGS sequence"/>
</dbReference>
<accession>A0A4S9B2J3</accession>
<dbReference type="PANTHER" id="PTHR10707:SF10">
    <property type="entry name" value="CYTOCHROME C OXIDASE SUBUNIT 4"/>
    <property type="match status" value="1"/>
</dbReference>
<keyword evidence="5" id="KW-0999">Mitochondrion inner membrane</keyword>
<evidence type="ECO:0000256" key="4">
    <source>
        <dbReference type="ARBA" id="ARBA00022692"/>
    </source>
</evidence>
<evidence type="ECO:0000313" key="12">
    <source>
        <dbReference type="EMBL" id="THV76415.1"/>
    </source>
</evidence>
<evidence type="ECO:0000313" key="16">
    <source>
        <dbReference type="Proteomes" id="UP000304951"/>
    </source>
</evidence>
<dbReference type="Pfam" id="PF02936">
    <property type="entry name" value="COX4"/>
    <property type="match status" value="2"/>
</dbReference>
<keyword evidence="9" id="KW-0496">Mitochondrion</keyword>
<dbReference type="GO" id="GO:0016491">
    <property type="term" value="F:oxidoreductase activity"/>
    <property type="evidence" value="ECO:0007669"/>
    <property type="project" value="UniProtKB-KW"/>
</dbReference>
<keyword evidence="10 11" id="KW-0472">Membrane</keyword>
<dbReference type="Proteomes" id="UP000304928">
    <property type="component" value="Unassembled WGS sequence"/>
</dbReference>
<evidence type="ECO:0000256" key="1">
    <source>
        <dbReference type="ARBA" id="ARBA00004434"/>
    </source>
</evidence>
<comment type="pathway">
    <text evidence="2">Energy metabolism; oxidative phosphorylation.</text>
</comment>
<dbReference type="GO" id="GO:0006123">
    <property type="term" value="P:mitochondrial electron transport, cytochrome c to oxygen"/>
    <property type="evidence" value="ECO:0007669"/>
    <property type="project" value="InterPro"/>
</dbReference>
<reference evidence="15 16" key="1">
    <citation type="submission" date="2018-10" db="EMBL/GenBank/DDBJ databases">
        <title>Fifty Aureobasidium pullulans genomes reveal a recombining polyextremotolerant generalist.</title>
        <authorList>
            <person name="Gostincar C."/>
            <person name="Turk M."/>
            <person name="Zajc J."/>
            <person name="Gunde-Cimerman N."/>
        </authorList>
    </citation>
    <scope>NUCLEOTIDE SEQUENCE [LARGE SCALE GENOMIC DNA]</scope>
    <source>
        <strain evidence="14 15">EXF-10507</strain>
        <strain evidence="13 17">EXF-10751</strain>
        <strain evidence="12 16">EXF-11900</strain>
    </source>
</reference>
<dbReference type="PANTHER" id="PTHR10707">
    <property type="entry name" value="CYTOCHROME C OXIDASE SUBUNIT IV"/>
    <property type="match status" value="1"/>
</dbReference>
<comment type="subcellular location">
    <subcellularLocation>
        <location evidence="1">Mitochondrion inner membrane</location>
        <topology evidence="1">Single-pass membrane protein</topology>
    </subcellularLocation>
</comment>
<dbReference type="InterPro" id="IPR036639">
    <property type="entry name" value="Cyt_c_oxidase_su4_sf"/>
</dbReference>
<gene>
    <name evidence="14" type="ORF">D6D15_07167</name>
    <name evidence="13" type="ORF">D6D20_00760</name>
    <name evidence="12" type="ORF">D6D28_01135</name>
</gene>
<proteinExistence type="inferred from homology"/>
<evidence type="ECO:0000256" key="2">
    <source>
        <dbReference type="ARBA" id="ARBA00004673"/>
    </source>
</evidence>
<dbReference type="GO" id="GO:0005743">
    <property type="term" value="C:mitochondrial inner membrane"/>
    <property type="evidence" value="ECO:0007669"/>
    <property type="project" value="UniProtKB-SubCell"/>
</dbReference>
<dbReference type="EMBL" id="QZAN01000004">
    <property type="protein sequence ID" value="THW67101.1"/>
    <property type="molecule type" value="Genomic_DNA"/>
</dbReference>
<keyword evidence="6" id="KW-0809">Transit peptide</keyword>
<evidence type="ECO:0000256" key="7">
    <source>
        <dbReference type="ARBA" id="ARBA00022989"/>
    </source>
</evidence>
<name>A0A4S9B2J3_AURPU</name>
<dbReference type="EMBL" id="QZAR01000142">
    <property type="protein sequence ID" value="THW86744.1"/>
    <property type="molecule type" value="Genomic_DNA"/>
</dbReference>
<keyword evidence="7 11" id="KW-1133">Transmembrane helix</keyword>
<dbReference type="Proteomes" id="UP000304951">
    <property type="component" value="Unassembled WGS sequence"/>
</dbReference>